<comment type="caution">
    <text evidence="1">The sequence shown here is derived from an EMBL/GenBank/DDBJ whole genome shotgun (WGS) entry which is preliminary data.</text>
</comment>
<dbReference type="Proteomes" id="UP000814128">
    <property type="component" value="Unassembled WGS sequence"/>
</dbReference>
<evidence type="ECO:0000313" key="1">
    <source>
        <dbReference type="EMBL" id="KAI0037130.1"/>
    </source>
</evidence>
<reference evidence="1" key="1">
    <citation type="submission" date="2021-02" db="EMBL/GenBank/DDBJ databases">
        <authorList>
            <consortium name="DOE Joint Genome Institute"/>
            <person name="Ahrendt S."/>
            <person name="Looney B.P."/>
            <person name="Miyauchi S."/>
            <person name="Morin E."/>
            <person name="Drula E."/>
            <person name="Courty P.E."/>
            <person name="Chicoki N."/>
            <person name="Fauchery L."/>
            <person name="Kohler A."/>
            <person name="Kuo A."/>
            <person name="Labutti K."/>
            <person name="Pangilinan J."/>
            <person name="Lipzen A."/>
            <person name="Riley R."/>
            <person name="Andreopoulos W."/>
            <person name="He G."/>
            <person name="Johnson J."/>
            <person name="Barry K.W."/>
            <person name="Grigoriev I.V."/>
            <person name="Nagy L."/>
            <person name="Hibbett D."/>
            <person name="Henrissat B."/>
            <person name="Matheny P.B."/>
            <person name="Labbe J."/>
            <person name="Martin F."/>
        </authorList>
    </citation>
    <scope>NUCLEOTIDE SEQUENCE</scope>
    <source>
        <strain evidence="1">EC-137</strain>
    </source>
</reference>
<evidence type="ECO:0000313" key="2">
    <source>
        <dbReference type="Proteomes" id="UP000814128"/>
    </source>
</evidence>
<name>A0ACB8QZP4_9AGAM</name>
<dbReference type="EMBL" id="MU273465">
    <property type="protein sequence ID" value="KAI0037130.1"/>
    <property type="molecule type" value="Genomic_DNA"/>
</dbReference>
<keyword evidence="2" id="KW-1185">Reference proteome</keyword>
<protein>
    <submittedName>
        <fullName evidence="1">PEBP-like protein</fullName>
    </submittedName>
</protein>
<reference evidence="1" key="2">
    <citation type="journal article" date="2022" name="New Phytol.">
        <title>Evolutionary transition to the ectomycorrhizal habit in the genomes of a hyperdiverse lineage of mushroom-forming fungi.</title>
        <authorList>
            <person name="Looney B."/>
            <person name="Miyauchi S."/>
            <person name="Morin E."/>
            <person name="Drula E."/>
            <person name="Courty P.E."/>
            <person name="Kohler A."/>
            <person name="Kuo A."/>
            <person name="LaButti K."/>
            <person name="Pangilinan J."/>
            <person name="Lipzen A."/>
            <person name="Riley R."/>
            <person name="Andreopoulos W."/>
            <person name="He G."/>
            <person name="Johnson J."/>
            <person name="Nolan M."/>
            <person name="Tritt A."/>
            <person name="Barry K.W."/>
            <person name="Grigoriev I.V."/>
            <person name="Nagy L.G."/>
            <person name="Hibbett D."/>
            <person name="Henrissat B."/>
            <person name="Matheny P.B."/>
            <person name="Labbe J."/>
            <person name="Martin F.M."/>
        </authorList>
    </citation>
    <scope>NUCLEOTIDE SEQUENCE</scope>
    <source>
        <strain evidence="1">EC-137</strain>
    </source>
</reference>
<proteinExistence type="predicted"/>
<accession>A0ACB8QZP4</accession>
<sequence length="211" mass="23396">MSLDPLSSVVSALKKEYLIPDVLPDSFEPTVLFSIAYPNGEEVMMGNILTPEQTTEEPTIDLTPMNVWSEQACEGEETLDVMYTLVMLDPDAPTRAEPIYRSFRHWVITGLKPTTKAYSEGSGTILHSKPATTPYRPPGPRPNSGIHRYTFLLFQEPPSSTGFHVPDGAPEYGATLEERRKWDASEFGNRYGLKLVGANFFRVVAPEADAA</sequence>
<organism evidence="1 2">
    <name type="scientific">Vararia minispora EC-137</name>
    <dbReference type="NCBI Taxonomy" id="1314806"/>
    <lineage>
        <taxon>Eukaryota</taxon>
        <taxon>Fungi</taxon>
        <taxon>Dikarya</taxon>
        <taxon>Basidiomycota</taxon>
        <taxon>Agaricomycotina</taxon>
        <taxon>Agaricomycetes</taxon>
        <taxon>Russulales</taxon>
        <taxon>Lachnocladiaceae</taxon>
        <taxon>Vararia</taxon>
    </lineage>
</organism>
<gene>
    <name evidence="1" type="ORF">K488DRAFT_75469</name>
</gene>